<reference evidence="2" key="1">
    <citation type="submission" date="2017-01" db="EMBL/GenBank/DDBJ databases">
        <authorList>
            <person name="Varghese N."/>
            <person name="Submissions S."/>
        </authorList>
    </citation>
    <scope>NUCLEOTIDE SEQUENCE [LARGE SCALE GENOMIC DNA]</scope>
    <source>
        <strain evidence="2">DSM 46698</strain>
    </source>
</reference>
<evidence type="ECO:0000313" key="1">
    <source>
        <dbReference type="EMBL" id="SIT02669.1"/>
    </source>
</evidence>
<organism evidence="1 2">
    <name type="scientific">Belliella pelovolcani</name>
    <dbReference type="NCBI Taxonomy" id="529505"/>
    <lineage>
        <taxon>Bacteria</taxon>
        <taxon>Pseudomonadati</taxon>
        <taxon>Bacteroidota</taxon>
        <taxon>Cytophagia</taxon>
        <taxon>Cytophagales</taxon>
        <taxon>Cyclobacteriaceae</taxon>
        <taxon>Belliella</taxon>
    </lineage>
</organism>
<dbReference type="AlphaFoldDB" id="A0A1N7NWT2"/>
<evidence type="ECO:0000313" key="2">
    <source>
        <dbReference type="Proteomes" id="UP000186026"/>
    </source>
</evidence>
<dbReference type="EMBL" id="FTOP01000012">
    <property type="protein sequence ID" value="SIT02669.1"/>
    <property type="molecule type" value="Genomic_DNA"/>
</dbReference>
<proteinExistence type="predicted"/>
<name>A0A1N7NWT2_9BACT</name>
<gene>
    <name evidence="1" type="ORF">SAMN05421761_11232</name>
</gene>
<dbReference type="STRING" id="529505.SAMN05421761_11232"/>
<keyword evidence="2" id="KW-1185">Reference proteome</keyword>
<dbReference type="RefSeq" id="WP_084565953.1">
    <property type="nucleotide sequence ID" value="NZ_FTOP01000012.1"/>
</dbReference>
<dbReference type="Proteomes" id="UP000186026">
    <property type="component" value="Unassembled WGS sequence"/>
</dbReference>
<sequence>MKSQNPIISVYATSVTKRKASELIINEIGLIDGVLSCNFDLEDCDKILRVVSKIDISEVIRELLISKGFKCVELMD</sequence>
<evidence type="ECO:0008006" key="3">
    <source>
        <dbReference type="Google" id="ProtNLM"/>
    </source>
</evidence>
<protein>
    <recommendedName>
        <fullName evidence="3">Heavy-metal-associated domain-containing protein</fullName>
    </recommendedName>
</protein>
<accession>A0A1N7NWT2</accession>
<dbReference type="OrthoDB" id="1036397at2"/>